<accession>A0A5B8C920</accession>
<feature type="region of interest" description="Disordered" evidence="1">
    <location>
        <begin position="1"/>
        <end position="33"/>
    </location>
</feature>
<sequence length="404" mass="42923">MAAARPAPTTTVTTTKELTPVHIPPPGPTPRAEYEDRQYRLRSAMAVNHLDLLVCYGDAWRTANTRYFTDFRPVDGINGIEQAVLLFPLAGDPQLFVADGCLDAAQETTPFPVHLLSELPGISTAKAGVWTKGRVGFAGSGQVPAPVRATLEAALDGCRVTDTDVLARTKAVKSDWEVSQLRHAAALTDVAIARLEEIVASGERCTERDLAREADMAMIGAGADGVAFLSMVQSGPRSSFSLALPSGRTIAPGDLVLTDIGARYGNYVADGGRGFTVGEVSEAVLDVVDASVCAVEAGLAYARPGVTASALNHEIQGVLVDRGYAEYSIEARGRGTGHGTGMDPEEEYPWIGPTNDDVLEPGMVFTLKATINKPGVGGLRTERLVHLTEDGASPLDQFPMRNHW</sequence>
<keyword evidence="3" id="KW-0031">Aminopeptidase</keyword>
<dbReference type="PANTHER" id="PTHR46112">
    <property type="entry name" value="AMINOPEPTIDASE"/>
    <property type="match status" value="1"/>
</dbReference>
<dbReference type="Pfam" id="PF00557">
    <property type="entry name" value="Peptidase_M24"/>
    <property type="match status" value="1"/>
</dbReference>
<dbReference type="GO" id="GO:0004177">
    <property type="term" value="F:aminopeptidase activity"/>
    <property type="evidence" value="ECO:0007669"/>
    <property type="project" value="UniProtKB-KW"/>
</dbReference>
<proteinExistence type="predicted"/>
<dbReference type="SUPFAM" id="SSF53092">
    <property type="entry name" value="Creatinase/prolidase N-terminal domain"/>
    <property type="match status" value="1"/>
</dbReference>
<keyword evidence="3" id="KW-0645">Protease</keyword>
<dbReference type="EMBL" id="CP040915">
    <property type="protein sequence ID" value="QDC25652.1"/>
    <property type="molecule type" value="Genomic_DNA"/>
</dbReference>
<dbReference type="SUPFAM" id="SSF55920">
    <property type="entry name" value="Creatinase/aminopeptidase"/>
    <property type="match status" value="1"/>
</dbReference>
<dbReference type="OrthoDB" id="9806388at2"/>
<evidence type="ECO:0000256" key="1">
    <source>
        <dbReference type="SAM" id="MobiDB-lite"/>
    </source>
</evidence>
<feature type="compositionally biased region" description="Low complexity" evidence="1">
    <location>
        <begin position="1"/>
        <end position="21"/>
    </location>
</feature>
<feature type="domain" description="Peptidase M24" evidence="2">
    <location>
        <begin position="180"/>
        <end position="389"/>
    </location>
</feature>
<dbReference type="Proteomes" id="UP000314616">
    <property type="component" value="Chromosome"/>
</dbReference>
<evidence type="ECO:0000259" key="2">
    <source>
        <dbReference type="Pfam" id="PF00557"/>
    </source>
</evidence>
<protein>
    <submittedName>
        <fullName evidence="3">Aminopeptidase P family protein</fullName>
    </submittedName>
</protein>
<dbReference type="AlphaFoldDB" id="A0A5B8C920"/>
<dbReference type="InterPro" id="IPR036005">
    <property type="entry name" value="Creatinase/aminopeptidase-like"/>
</dbReference>
<name>A0A5B8C920_9MICO</name>
<dbReference type="Gene3D" id="3.90.230.10">
    <property type="entry name" value="Creatinase/methionine aminopeptidase superfamily"/>
    <property type="match status" value="1"/>
</dbReference>
<dbReference type="InterPro" id="IPR000994">
    <property type="entry name" value="Pept_M24"/>
</dbReference>
<dbReference type="InterPro" id="IPR029149">
    <property type="entry name" value="Creatin/AminoP/Spt16_N"/>
</dbReference>
<organism evidence="3 4">
    <name type="scientific">Georgenia yuyongxinii</name>
    <dbReference type="NCBI Taxonomy" id="2589797"/>
    <lineage>
        <taxon>Bacteria</taxon>
        <taxon>Bacillati</taxon>
        <taxon>Actinomycetota</taxon>
        <taxon>Actinomycetes</taxon>
        <taxon>Micrococcales</taxon>
        <taxon>Bogoriellaceae</taxon>
        <taxon>Georgenia</taxon>
    </lineage>
</organism>
<evidence type="ECO:0000313" key="3">
    <source>
        <dbReference type="EMBL" id="QDC25652.1"/>
    </source>
</evidence>
<dbReference type="InterPro" id="IPR050659">
    <property type="entry name" value="Peptidase_M24B"/>
</dbReference>
<gene>
    <name evidence="3" type="ORF">FE374_14465</name>
</gene>
<keyword evidence="3" id="KW-0378">Hydrolase</keyword>
<dbReference type="Gene3D" id="3.40.350.10">
    <property type="entry name" value="Creatinase/prolidase N-terminal domain"/>
    <property type="match status" value="1"/>
</dbReference>
<reference evidence="3 4" key="1">
    <citation type="submission" date="2019-05" db="EMBL/GenBank/DDBJ databases">
        <title>Georgenia *** sp. nov., and Georgenia *** sp. nov., isolated from the intestinal contents of plateau pika (Ochotona curzoniae) in the Qinghai-Tibet plateau of China.</title>
        <authorList>
            <person name="Tian Z."/>
        </authorList>
    </citation>
    <scope>NUCLEOTIDE SEQUENCE [LARGE SCALE GENOMIC DNA]</scope>
    <source>
        <strain evidence="3 4">Z443</strain>
    </source>
</reference>
<dbReference type="KEGG" id="gyu:FE374_14465"/>
<evidence type="ECO:0000313" key="4">
    <source>
        <dbReference type="Proteomes" id="UP000314616"/>
    </source>
</evidence>
<dbReference type="PANTHER" id="PTHR46112:SF2">
    <property type="entry name" value="XAA-PRO AMINOPEPTIDASE P-RELATED"/>
    <property type="match status" value="1"/>
</dbReference>